<gene>
    <name evidence="1" type="ORF">NECAME_18726</name>
</gene>
<sequence>MSYLTESFTHSLHITIRYESDHPFHCRHKVKTSQEDDDGMTEAEKAIAASKKRQVEEQQFRRKGGEHVLEDSSDYLLLREMNLKLVQRFSSHLLA</sequence>
<dbReference type="AlphaFoldDB" id="W2SSE0"/>
<proteinExistence type="predicted"/>
<dbReference type="EMBL" id="KI663439">
    <property type="protein sequence ID" value="ETN72669.1"/>
    <property type="molecule type" value="Genomic_DNA"/>
</dbReference>
<reference evidence="2" key="1">
    <citation type="journal article" date="2014" name="Nat. Genet.">
        <title>Genome of the human hookworm Necator americanus.</title>
        <authorList>
            <person name="Tang Y.T."/>
            <person name="Gao X."/>
            <person name="Rosa B.A."/>
            <person name="Abubucker S."/>
            <person name="Hallsworth-Pepin K."/>
            <person name="Martin J."/>
            <person name="Tyagi R."/>
            <person name="Heizer E."/>
            <person name="Zhang X."/>
            <person name="Bhonagiri-Palsikar V."/>
            <person name="Minx P."/>
            <person name="Warren W.C."/>
            <person name="Wang Q."/>
            <person name="Zhan B."/>
            <person name="Hotez P.J."/>
            <person name="Sternberg P.W."/>
            <person name="Dougall A."/>
            <person name="Gaze S.T."/>
            <person name="Mulvenna J."/>
            <person name="Sotillo J."/>
            <person name="Ranganathan S."/>
            <person name="Rabelo E.M."/>
            <person name="Wilson R.K."/>
            <person name="Felgner P.L."/>
            <person name="Bethony J."/>
            <person name="Hawdon J.M."/>
            <person name="Gasser R.B."/>
            <person name="Loukas A."/>
            <person name="Mitreva M."/>
        </authorList>
    </citation>
    <scope>NUCLEOTIDE SEQUENCE [LARGE SCALE GENOMIC DNA]</scope>
</reference>
<protein>
    <submittedName>
        <fullName evidence="1">Uncharacterized protein</fullName>
    </submittedName>
</protein>
<evidence type="ECO:0000313" key="2">
    <source>
        <dbReference type="Proteomes" id="UP000053676"/>
    </source>
</evidence>
<accession>W2SSE0</accession>
<name>W2SSE0_NECAM</name>
<dbReference type="OrthoDB" id="10582123at2759"/>
<keyword evidence="2" id="KW-1185">Reference proteome</keyword>
<evidence type="ECO:0000313" key="1">
    <source>
        <dbReference type="EMBL" id="ETN72669.1"/>
    </source>
</evidence>
<dbReference type="KEGG" id="nai:NECAME_18726"/>
<dbReference type="Proteomes" id="UP000053676">
    <property type="component" value="Unassembled WGS sequence"/>
</dbReference>
<organism evidence="1 2">
    <name type="scientific">Necator americanus</name>
    <name type="common">Human hookworm</name>
    <dbReference type="NCBI Taxonomy" id="51031"/>
    <lineage>
        <taxon>Eukaryota</taxon>
        <taxon>Metazoa</taxon>
        <taxon>Ecdysozoa</taxon>
        <taxon>Nematoda</taxon>
        <taxon>Chromadorea</taxon>
        <taxon>Rhabditida</taxon>
        <taxon>Rhabditina</taxon>
        <taxon>Rhabditomorpha</taxon>
        <taxon>Strongyloidea</taxon>
        <taxon>Ancylostomatidae</taxon>
        <taxon>Bunostominae</taxon>
        <taxon>Necator</taxon>
    </lineage>
</organism>